<accession>A0AAV3T692</accession>
<organism evidence="4 5">
    <name type="scientific">Natronoarchaeum mannanilyticum</name>
    <dbReference type="NCBI Taxonomy" id="926360"/>
    <lineage>
        <taxon>Archaea</taxon>
        <taxon>Methanobacteriati</taxon>
        <taxon>Methanobacteriota</taxon>
        <taxon>Stenosarchaea group</taxon>
        <taxon>Halobacteria</taxon>
        <taxon>Halobacteriales</taxon>
        <taxon>Natronoarchaeaceae</taxon>
    </lineage>
</organism>
<evidence type="ECO:0000313" key="4">
    <source>
        <dbReference type="EMBL" id="GAA0666206.1"/>
    </source>
</evidence>
<dbReference type="Pfam" id="PF01370">
    <property type="entry name" value="Epimerase"/>
    <property type="match status" value="1"/>
</dbReference>
<sequence>MSTETGDSVLIIGGTRFIGRFAVEEFRERGYDVTIFNRGNHENPFADDPDVEHIEGDRTDDGNLADAAAADPDVVIDCVAYKPKEVRTATRLFDDVDAYVYVSSGAAYGEEDVPKREDETTLCECTEEQARDDSHESYGPRKAEGDRAVFEAAAERGVNAMSLRPPVVYGPHDYTERFDYWIDRVNEHDRVIVPGDGTNLWHRVYVESVARALRVVAEEGEPGEAYNTGDRRLLTLQEAVETVADALDADVEVVTAGERELATAGLELTDFPLYRSYPHVMSTEKLANLGWEPVPVEEGIERAVEDHLESDRTGRENGPDREAEERVLGVLDTL</sequence>
<dbReference type="InterPro" id="IPR036291">
    <property type="entry name" value="NAD(P)-bd_dom_sf"/>
</dbReference>
<name>A0AAV3T692_9EURY</name>
<comment type="similarity">
    <text evidence="1">Belongs to the NAD(P)-dependent epimerase/dehydratase family.</text>
</comment>
<feature type="compositionally biased region" description="Basic and acidic residues" evidence="2">
    <location>
        <begin position="306"/>
        <end position="327"/>
    </location>
</feature>
<gene>
    <name evidence="4" type="ORF">GCM10009020_09270</name>
</gene>
<evidence type="ECO:0000256" key="1">
    <source>
        <dbReference type="ARBA" id="ARBA00007637"/>
    </source>
</evidence>
<dbReference type="Gene3D" id="3.40.50.720">
    <property type="entry name" value="NAD(P)-binding Rossmann-like Domain"/>
    <property type="match status" value="1"/>
</dbReference>
<feature type="region of interest" description="Disordered" evidence="2">
    <location>
        <begin position="306"/>
        <end position="334"/>
    </location>
</feature>
<reference evidence="4 5" key="1">
    <citation type="journal article" date="2019" name="Int. J. Syst. Evol. Microbiol.">
        <title>The Global Catalogue of Microorganisms (GCM) 10K type strain sequencing project: providing services to taxonomists for standard genome sequencing and annotation.</title>
        <authorList>
            <consortium name="The Broad Institute Genomics Platform"/>
            <consortium name="The Broad Institute Genome Sequencing Center for Infectious Disease"/>
            <person name="Wu L."/>
            <person name="Ma J."/>
        </authorList>
    </citation>
    <scope>NUCLEOTIDE SEQUENCE [LARGE SCALE GENOMIC DNA]</scope>
    <source>
        <strain evidence="4 5">JCM 16328</strain>
    </source>
</reference>
<dbReference type="EMBL" id="BAAADV010000001">
    <property type="protein sequence ID" value="GAA0666206.1"/>
    <property type="molecule type" value="Genomic_DNA"/>
</dbReference>
<dbReference type="AlphaFoldDB" id="A0AAV3T692"/>
<dbReference type="Proteomes" id="UP001500420">
    <property type="component" value="Unassembled WGS sequence"/>
</dbReference>
<dbReference type="RefSeq" id="WP_343772720.1">
    <property type="nucleotide sequence ID" value="NZ_BAAADV010000001.1"/>
</dbReference>
<dbReference type="PANTHER" id="PTHR43000">
    <property type="entry name" value="DTDP-D-GLUCOSE 4,6-DEHYDRATASE-RELATED"/>
    <property type="match status" value="1"/>
</dbReference>
<evidence type="ECO:0000259" key="3">
    <source>
        <dbReference type="Pfam" id="PF01370"/>
    </source>
</evidence>
<proteinExistence type="inferred from homology"/>
<comment type="caution">
    <text evidence="4">The sequence shown here is derived from an EMBL/GenBank/DDBJ whole genome shotgun (WGS) entry which is preliminary data.</text>
</comment>
<evidence type="ECO:0000313" key="5">
    <source>
        <dbReference type="Proteomes" id="UP001500420"/>
    </source>
</evidence>
<evidence type="ECO:0000256" key="2">
    <source>
        <dbReference type="SAM" id="MobiDB-lite"/>
    </source>
</evidence>
<dbReference type="InterPro" id="IPR001509">
    <property type="entry name" value="Epimerase_deHydtase"/>
</dbReference>
<dbReference type="SUPFAM" id="SSF51735">
    <property type="entry name" value="NAD(P)-binding Rossmann-fold domains"/>
    <property type="match status" value="1"/>
</dbReference>
<protein>
    <submittedName>
        <fullName evidence="4">SDR family oxidoreductase</fullName>
    </submittedName>
</protein>
<keyword evidence="5" id="KW-1185">Reference proteome</keyword>
<feature type="domain" description="NAD-dependent epimerase/dehydratase" evidence="3">
    <location>
        <begin position="9"/>
        <end position="229"/>
    </location>
</feature>